<dbReference type="EMBL" id="UZAH01037868">
    <property type="protein sequence ID" value="VDP51149.1"/>
    <property type="molecule type" value="Genomic_DNA"/>
</dbReference>
<feature type="region of interest" description="Disordered" evidence="1">
    <location>
        <begin position="90"/>
        <end position="302"/>
    </location>
</feature>
<proteinExistence type="predicted"/>
<dbReference type="AlphaFoldDB" id="A0A183GRU6"/>
<dbReference type="Proteomes" id="UP000050761">
    <property type="component" value="Unassembled WGS sequence"/>
</dbReference>
<reference evidence="4" key="2">
    <citation type="submission" date="2019-09" db="UniProtKB">
        <authorList>
            <consortium name="WormBaseParasite"/>
        </authorList>
    </citation>
    <scope>IDENTIFICATION</scope>
</reference>
<feature type="compositionally biased region" description="Polar residues" evidence="1">
    <location>
        <begin position="293"/>
        <end position="302"/>
    </location>
</feature>
<organism evidence="3 4">
    <name type="scientific">Heligmosomoides polygyrus</name>
    <name type="common">Parasitic roundworm</name>
    <dbReference type="NCBI Taxonomy" id="6339"/>
    <lineage>
        <taxon>Eukaryota</taxon>
        <taxon>Metazoa</taxon>
        <taxon>Ecdysozoa</taxon>
        <taxon>Nematoda</taxon>
        <taxon>Chromadorea</taxon>
        <taxon>Rhabditida</taxon>
        <taxon>Rhabditina</taxon>
        <taxon>Rhabditomorpha</taxon>
        <taxon>Strongyloidea</taxon>
        <taxon>Heligmosomidae</taxon>
        <taxon>Heligmosomoides</taxon>
    </lineage>
</organism>
<feature type="compositionally biased region" description="Basic and acidic residues" evidence="1">
    <location>
        <begin position="44"/>
        <end position="54"/>
    </location>
</feature>
<evidence type="ECO:0000313" key="4">
    <source>
        <dbReference type="WBParaSite" id="HPBE_0002541601-mRNA-1"/>
    </source>
</evidence>
<sequence>MGDTTPEPGRVSSDVGNTSFQTVPPLRDIGDTSSESGDIGDTSSEPRHPLRDMGDTTPEPGRVSSDDHGLAAAIAAGSLLSFLLIVDCKKASKSSRRKSRSYRSYRSYKERDEDTSSSSYDESSSRDLADESILSRSNLQGSDIDMEDSDQIQSGAKKLPTAKLPEEELHSAREMQEELEEHTAKDASLREEGTPLAASAPGSPYPTAIKLDTHDDPATPTQPLTPTPSLHSADVAPKSEGRQDELQPTMSDTRLEPSPTAKTASESRAEESTVPKRQDEPAAPKSEIRTEISESAPSSLMK</sequence>
<accession>A0A183GRU6</accession>
<feature type="compositionally biased region" description="Basic and acidic residues" evidence="1">
    <location>
        <begin position="265"/>
        <end position="292"/>
    </location>
</feature>
<feature type="region of interest" description="Disordered" evidence="1">
    <location>
        <begin position="1"/>
        <end position="68"/>
    </location>
</feature>
<keyword evidence="3" id="KW-1185">Reference proteome</keyword>
<feature type="compositionally biased region" description="Low complexity" evidence="1">
    <location>
        <begin position="218"/>
        <end position="228"/>
    </location>
</feature>
<name>A0A183GRU6_HELPZ</name>
<accession>A0A3P8HYN0</accession>
<dbReference type="WBParaSite" id="HPBE_0002541601-mRNA-1">
    <property type="protein sequence ID" value="HPBE_0002541601-mRNA-1"/>
    <property type="gene ID" value="HPBE_0002541601"/>
</dbReference>
<feature type="compositionally biased region" description="Basic residues" evidence="1">
    <location>
        <begin position="91"/>
        <end position="103"/>
    </location>
</feature>
<protein>
    <submittedName>
        <fullName evidence="4">Transmembrane protein</fullName>
    </submittedName>
</protein>
<feature type="compositionally biased region" description="Basic and acidic residues" evidence="1">
    <location>
        <begin position="164"/>
        <end position="193"/>
    </location>
</feature>
<gene>
    <name evidence="2" type="ORF">HPBE_LOCUS25415</name>
</gene>
<evidence type="ECO:0000256" key="1">
    <source>
        <dbReference type="SAM" id="MobiDB-lite"/>
    </source>
</evidence>
<evidence type="ECO:0000313" key="2">
    <source>
        <dbReference type="EMBL" id="VDP51149.1"/>
    </source>
</evidence>
<reference evidence="2 3" key="1">
    <citation type="submission" date="2018-11" db="EMBL/GenBank/DDBJ databases">
        <authorList>
            <consortium name="Pathogen Informatics"/>
        </authorList>
    </citation>
    <scope>NUCLEOTIDE SEQUENCE [LARGE SCALE GENOMIC DNA]</scope>
</reference>
<evidence type="ECO:0000313" key="3">
    <source>
        <dbReference type="Proteomes" id="UP000050761"/>
    </source>
</evidence>